<sequence>MTEAEEAAAHWGGTDLRLLRNRENAVYAMRLPDGRRAALRLHRPGYQGAAAIRSELWWCAELAGRGVAVPAPLPSTHGEMLPQLTGGRVASAIAWVEGQPFGEAGHPLPGTAAQQIARHHALGHLLATVHTVTDSLVLPHDFTRPRWDIDGLTGETPFWGRFWEHPALGPEDGRTLRRARDFLREALTDHARTAPLGPIHADVLRENILVDGEQLSLIDFDDSGIGFRLYDLGTVMSQNLYEPQRPALQQALIDGYAALRPLDSNMVPVFTLARVLASVGWAAPRLAPDDPIHRSHIARAVMWADHVMAGHA</sequence>
<dbReference type="PANTHER" id="PTHR21064:SF6">
    <property type="entry name" value="AMINOGLYCOSIDE PHOSPHOTRANSFERASE DOMAIN-CONTAINING PROTEIN"/>
    <property type="match status" value="1"/>
</dbReference>
<dbReference type="EMBL" id="CP076361">
    <property type="protein sequence ID" value="QWK91794.1"/>
    <property type="molecule type" value="Genomic_DNA"/>
</dbReference>
<comment type="similarity">
    <text evidence="1">Belongs to the pseudomonas-type ThrB family.</text>
</comment>
<dbReference type="GO" id="GO:0009088">
    <property type="term" value="P:threonine biosynthetic process"/>
    <property type="evidence" value="ECO:0007669"/>
    <property type="project" value="TreeGrafter"/>
</dbReference>
<dbReference type="InterPro" id="IPR002575">
    <property type="entry name" value="Aminoglycoside_PTrfase"/>
</dbReference>
<dbReference type="Proteomes" id="UP000679352">
    <property type="component" value="Chromosome"/>
</dbReference>
<dbReference type="AlphaFoldDB" id="A0A975P8G8"/>
<feature type="domain" description="Aminoglycoside phosphotransferase" evidence="2">
    <location>
        <begin position="21"/>
        <end position="258"/>
    </location>
</feature>
<gene>
    <name evidence="3" type="ORF">KM031_08040</name>
</gene>
<evidence type="ECO:0000313" key="3">
    <source>
        <dbReference type="EMBL" id="QWK91794.1"/>
    </source>
</evidence>
<organism evidence="3 4">
    <name type="scientific">Gemmobacter fulvus</name>
    <dbReference type="NCBI Taxonomy" id="2840474"/>
    <lineage>
        <taxon>Bacteria</taxon>
        <taxon>Pseudomonadati</taxon>
        <taxon>Pseudomonadota</taxon>
        <taxon>Alphaproteobacteria</taxon>
        <taxon>Rhodobacterales</taxon>
        <taxon>Paracoccaceae</taxon>
        <taxon>Gemmobacter</taxon>
    </lineage>
</organism>
<dbReference type="RefSeq" id="WP_215506375.1">
    <property type="nucleotide sequence ID" value="NZ_CP076361.1"/>
</dbReference>
<dbReference type="GO" id="GO:0004413">
    <property type="term" value="F:homoserine kinase activity"/>
    <property type="evidence" value="ECO:0007669"/>
    <property type="project" value="TreeGrafter"/>
</dbReference>
<proteinExistence type="inferred from homology"/>
<dbReference type="Pfam" id="PF01636">
    <property type="entry name" value="APH"/>
    <property type="match status" value="1"/>
</dbReference>
<evidence type="ECO:0000256" key="1">
    <source>
        <dbReference type="ARBA" id="ARBA00038240"/>
    </source>
</evidence>
<dbReference type="SUPFAM" id="SSF56112">
    <property type="entry name" value="Protein kinase-like (PK-like)"/>
    <property type="match status" value="1"/>
</dbReference>
<dbReference type="PANTHER" id="PTHR21064">
    <property type="entry name" value="AMINOGLYCOSIDE PHOSPHOTRANSFERASE DOMAIN-CONTAINING PROTEIN-RELATED"/>
    <property type="match status" value="1"/>
</dbReference>
<evidence type="ECO:0000259" key="2">
    <source>
        <dbReference type="Pfam" id="PF01636"/>
    </source>
</evidence>
<dbReference type="InterPro" id="IPR050249">
    <property type="entry name" value="Pseudomonas-type_ThrB"/>
</dbReference>
<dbReference type="InterPro" id="IPR011009">
    <property type="entry name" value="Kinase-like_dom_sf"/>
</dbReference>
<protein>
    <submittedName>
        <fullName evidence="3">Phosphotransferase</fullName>
    </submittedName>
</protein>
<dbReference type="KEGG" id="gfu:KM031_08040"/>
<keyword evidence="4" id="KW-1185">Reference proteome</keyword>
<accession>A0A975P8G8</accession>
<reference evidence="3" key="1">
    <citation type="submission" date="2021-06" db="EMBL/GenBank/DDBJ databases">
        <title>Direct submission.</title>
        <authorList>
            <person name="Lee C.-S."/>
            <person name="Jin L."/>
        </authorList>
    </citation>
    <scope>NUCLEOTIDE SEQUENCE</scope>
    <source>
        <strain evidence="3">Con5</strain>
    </source>
</reference>
<name>A0A975P8G8_9RHOB</name>
<evidence type="ECO:0000313" key="4">
    <source>
        <dbReference type="Proteomes" id="UP000679352"/>
    </source>
</evidence>
<dbReference type="Gene3D" id="3.90.1200.10">
    <property type="match status" value="1"/>
</dbReference>